<feature type="signal peptide" evidence="5">
    <location>
        <begin position="1"/>
        <end position="31"/>
    </location>
</feature>
<dbReference type="Gene3D" id="1.20.5.930">
    <property type="entry name" value="Bicelle-embedded integrin alpha(iib) transmembrane segment"/>
    <property type="match status" value="1"/>
</dbReference>
<name>A0A316UFV3_9BASI</name>
<dbReference type="GeneID" id="37011427"/>
<feature type="compositionally biased region" description="Polar residues" evidence="3">
    <location>
        <begin position="390"/>
        <end position="422"/>
    </location>
</feature>
<evidence type="ECO:0000256" key="5">
    <source>
        <dbReference type="SAM" id="SignalP"/>
    </source>
</evidence>
<sequence>MVMITSTASSLAALAGSMLVLLATGPSSVQAQGTSCISLNSSSMCPSFAGQYVDPTGLTPAYPFFADVTDVASFDTQFANYYTEYEQFRQTQLHSGLQCNQSGFLNATLQWSQTVLCGIFTATSDNLGCTPDNNAAMTKVCQSTCTQYSQSEYAFVANASYCTPTADLTDPAWAVTRNNTLTSDYQSCTDWSSIYTANDTSCVLGVSNEGNCGFGDGPNAQLCGYCDLASKSSVPSCCYEDKTDLSGCAAFGYPAAAVIKPTFSVPAGTTSQNGAVAGMSSGGNGLSKGALAGIIIGSIIGGLLLLALLGLLIWCCCCGGRRKRKQREPENEAAVAGAPRAASSSSPSEKPYHASQDSARSRNLSQDKGGLAAGALGGAALGAAAASGKHSPTQDPSAPGTGSDSRPLSTATSGTDGRGATVSSVRCQYTGQDIAPGDTVVAIYPYSAGLSDELDLTPESREELSVVRIYDDGWCLLRTPSGKEGAAPLVCCQSSKGELPAHMRHGSSGAFDSSGGTTSGNTDDETSGSRSGGLGMRAPPNMSSSNTDGYQTAGGYTSGGGYQTAGGGYGGGTTSGAEGGMASSAGGAVTADEYGFTSDAASR</sequence>
<dbReference type="AlphaFoldDB" id="A0A316UFV3"/>
<keyword evidence="8" id="KW-1185">Reference proteome</keyword>
<feature type="compositionally biased region" description="Polar residues" evidence="3">
    <location>
        <begin position="510"/>
        <end position="521"/>
    </location>
</feature>
<keyword evidence="4" id="KW-0812">Transmembrane</keyword>
<dbReference type="RefSeq" id="XP_025351270.1">
    <property type="nucleotide sequence ID" value="XM_025489693.1"/>
</dbReference>
<accession>A0A316UFV3</accession>
<dbReference type="SUPFAM" id="SSF50044">
    <property type="entry name" value="SH3-domain"/>
    <property type="match status" value="1"/>
</dbReference>
<dbReference type="Proteomes" id="UP000245942">
    <property type="component" value="Unassembled WGS sequence"/>
</dbReference>
<keyword evidence="1 2" id="KW-0728">SH3 domain</keyword>
<keyword evidence="5" id="KW-0732">Signal</keyword>
<evidence type="ECO:0000256" key="4">
    <source>
        <dbReference type="SAM" id="Phobius"/>
    </source>
</evidence>
<keyword evidence="4" id="KW-0472">Membrane</keyword>
<evidence type="ECO:0000259" key="6">
    <source>
        <dbReference type="PROSITE" id="PS50002"/>
    </source>
</evidence>
<dbReference type="STRING" id="1684307.A0A316UFV3"/>
<feature type="compositionally biased region" description="Gly residues" evidence="3">
    <location>
        <begin position="556"/>
        <end position="579"/>
    </location>
</feature>
<feature type="compositionally biased region" description="Low complexity" evidence="3">
    <location>
        <begin position="580"/>
        <end position="591"/>
    </location>
</feature>
<dbReference type="EMBL" id="KZ819321">
    <property type="protein sequence ID" value="PWN24110.1"/>
    <property type="molecule type" value="Genomic_DNA"/>
</dbReference>
<feature type="region of interest" description="Disordered" evidence="3">
    <location>
        <begin position="327"/>
        <end position="367"/>
    </location>
</feature>
<feature type="compositionally biased region" description="Polar residues" evidence="3">
    <location>
        <begin position="356"/>
        <end position="366"/>
    </location>
</feature>
<feature type="domain" description="SH3" evidence="6">
    <location>
        <begin position="435"/>
        <end position="497"/>
    </location>
</feature>
<reference evidence="7 8" key="1">
    <citation type="journal article" date="2018" name="Mol. Biol. Evol.">
        <title>Broad Genomic Sampling Reveals a Smut Pathogenic Ancestry of the Fungal Clade Ustilaginomycotina.</title>
        <authorList>
            <person name="Kijpornyongpan T."/>
            <person name="Mondo S.J."/>
            <person name="Barry K."/>
            <person name="Sandor L."/>
            <person name="Lee J."/>
            <person name="Lipzen A."/>
            <person name="Pangilinan J."/>
            <person name="LaButti K."/>
            <person name="Hainaut M."/>
            <person name="Henrissat B."/>
            <person name="Grigoriev I.V."/>
            <person name="Spatafora J.W."/>
            <person name="Aime M.C."/>
        </authorList>
    </citation>
    <scope>NUCLEOTIDE SEQUENCE [LARGE SCALE GENOMIC DNA]</scope>
    <source>
        <strain evidence="7 8">MCA 4718</strain>
    </source>
</reference>
<dbReference type="InterPro" id="IPR036028">
    <property type="entry name" value="SH3-like_dom_sf"/>
</dbReference>
<dbReference type="Gene3D" id="2.30.30.40">
    <property type="entry name" value="SH3 Domains"/>
    <property type="match status" value="1"/>
</dbReference>
<feature type="region of interest" description="Disordered" evidence="3">
    <location>
        <begin position="502"/>
        <end position="603"/>
    </location>
</feature>
<dbReference type="PROSITE" id="PS50002">
    <property type="entry name" value="SH3"/>
    <property type="match status" value="1"/>
</dbReference>
<protein>
    <recommendedName>
        <fullName evidence="6">SH3 domain-containing protein</fullName>
    </recommendedName>
</protein>
<keyword evidence="4" id="KW-1133">Transmembrane helix</keyword>
<proteinExistence type="predicted"/>
<dbReference type="OrthoDB" id="5340910at2759"/>
<feature type="compositionally biased region" description="Low complexity" evidence="3">
    <location>
        <begin position="333"/>
        <end position="355"/>
    </location>
</feature>
<gene>
    <name evidence="7" type="ORF">BCV69DRAFT_20316</name>
</gene>
<evidence type="ECO:0000256" key="1">
    <source>
        <dbReference type="ARBA" id="ARBA00022443"/>
    </source>
</evidence>
<evidence type="ECO:0000313" key="8">
    <source>
        <dbReference type="Proteomes" id="UP000245942"/>
    </source>
</evidence>
<evidence type="ECO:0000256" key="3">
    <source>
        <dbReference type="SAM" id="MobiDB-lite"/>
    </source>
</evidence>
<evidence type="ECO:0000256" key="2">
    <source>
        <dbReference type="PROSITE-ProRule" id="PRU00192"/>
    </source>
</evidence>
<feature type="chain" id="PRO_5016444392" description="SH3 domain-containing protein" evidence="5">
    <location>
        <begin position="32"/>
        <end position="603"/>
    </location>
</feature>
<evidence type="ECO:0000313" key="7">
    <source>
        <dbReference type="EMBL" id="PWN24110.1"/>
    </source>
</evidence>
<dbReference type="InterPro" id="IPR001452">
    <property type="entry name" value="SH3_domain"/>
</dbReference>
<feature type="transmembrane region" description="Helical" evidence="4">
    <location>
        <begin position="290"/>
        <end position="317"/>
    </location>
</feature>
<feature type="region of interest" description="Disordered" evidence="3">
    <location>
        <begin position="384"/>
        <end position="422"/>
    </location>
</feature>
<organism evidence="7 8">
    <name type="scientific">Pseudomicrostroma glucosiphilum</name>
    <dbReference type="NCBI Taxonomy" id="1684307"/>
    <lineage>
        <taxon>Eukaryota</taxon>
        <taxon>Fungi</taxon>
        <taxon>Dikarya</taxon>
        <taxon>Basidiomycota</taxon>
        <taxon>Ustilaginomycotina</taxon>
        <taxon>Exobasidiomycetes</taxon>
        <taxon>Microstromatales</taxon>
        <taxon>Microstromatales incertae sedis</taxon>
        <taxon>Pseudomicrostroma</taxon>
    </lineage>
</organism>